<dbReference type="PANTHER" id="PTHR43639:SF1">
    <property type="entry name" value="SHORT-CHAIN DEHYDROGENASE_REDUCTASE FAMILY PROTEIN"/>
    <property type="match status" value="1"/>
</dbReference>
<proteinExistence type="inferred from homology"/>
<dbReference type="OrthoDB" id="3542748at2"/>
<dbReference type="EMBL" id="QUNO01000021">
    <property type="protein sequence ID" value="REH32583.1"/>
    <property type="molecule type" value="Genomic_DNA"/>
</dbReference>
<evidence type="ECO:0000313" key="4">
    <source>
        <dbReference type="Proteomes" id="UP000256269"/>
    </source>
</evidence>
<dbReference type="GO" id="GO:0016491">
    <property type="term" value="F:oxidoreductase activity"/>
    <property type="evidence" value="ECO:0007669"/>
    <property type="project" value="UniProtKB-KW"/>
</dbReference>
<dbReference type="PRINTS" id="PR00080">
    <property type="entry name" value="SDRFAMILY"/>
</dbReference>
<dbReference type="Pfam" id="PF13561">
    <property type="entry name" value="adh_short_C2"/>
    <property type="match status" value="1"/>
</dbReference>
<accession>A0A3E0GWS9</accession>
<dbReference type="PRINTS" id="PR00081">
    <property type="entry name" value="GDHRDH"/>
</dbReference>
<reference evidence="3 4" key="1">
    <citation type="submission" date="2018-08" db="EMBL/GenBank/DDBJ databases">
        <title>Genomic Encyclopedia of Archaeal and Bacterial Type Strains, Phase II (KMG-II): from individual species to whole genera.</title>
        <authorList>
            <person name="Goeker M."/>
        </authorList>
    </citation>
    <scope>NUCLEOTIDE SEQUENCE [LARGE SCALE GENOMIC DNA]</scope>
    <source>
        <strain evidence="3 4">DSM 45791</strain>
    </source>
</reference>
<dbReference type="InterPro" id="IPR036291">
    <property type="entry name" value="NAD(P)-bd_dom_sf"/>
</dbReference>
<organism evidence="3 4">
    <name type="scientific">Kutzneria buriramensis</name>
    <dbReference type="NCBI Taxonomy" id="1045776"/>
    <lineage>
        <taxon>Bacteria</taxon>
        <taxon>Bacillati</taxon>
        <taxon>Actinomycetota</taxon>
        <taxon>Actinomycetes</taxon>
        <taxon>Pseudonocardiales</taxon>
        <taxon>Pseudonocardiaceae</taxon>
        <taxon>Kutzneria</taxon>
    </lineage>
</organism>
<gene>
    <name evidence="3" type="ORF">BCF44_121132</name>
</gene>
<comment type="similarity">
    <text evidence="1">Belongs to the short-chain dehydrogenases/reductases (SDR) family.</text>
</comment>
<name>A0A3E0GWS9_9PSEU</name>
<keyword evidence="4" id="KW-1185">Reference proteome</keyword>
<dbReference type="Gene3D" id="3.40.50.720">
    <property type="entry name" value="NAD(P)-binding Rossmann-like Domain"/>
    <property type="match status" value="1"/>
</dbReference>
<dbReference type="InterPro" id="IPR002347">
    <property type="entry name" value="SDR_fam"/>
</dbReference>
<dbReference type="AlphaFoldDB" id="A0A3E0GWS9"/>
<dbReference type="Proteomes" id="UP000256269">
    <property type="component" value="Unassembled WGS sequence"/>
</dbReference>
<dbReference type="FunFam" id="3.40.50.720:FF:000084">
    <property type="entry name" value="Short-chain dehydrogenase reductase"/>
    <property type="match status" value="1"/>
</dbReference>
<dbReference type="SUPFAM" id="SSF51735">
    <property type="entry name" value="NAD(P)-binding Rossmann-fold domains"/>
    <property type="match status" value="1"/>
</dbReference>
<sequence>MSDRTAVVTGAASGIGAATARRLTADGYRVIGVDIAEGPEVAVRGDVSAPATWDEVSEAAGGQVDALVSNAFTVVVKPLHEQSPAEWSRQIDVNLTAAYLAAHRFLPLLRARSGAIVLVSSVHARAGLPGHPAYAATKGALVSLGRQLAVEYAPEVRVNTVLPGPILTAAWDRVSEEDRLRSQESTPLRRLGDPAEVASVIAFLLSPGASFVTGADILVDGGWMVQKDSA</sequence>
<evidence type="ECO:0000313" key="3">
    <source>
        <dbReference type="EMBL" id="REH32583.1"/>
    </source>
</evidence>
<protein>
    <submittedName>
        <fullName evidence="3">NAD(P)-dependent dehydrogenase (Short-subunit alcohol dehydrogenase family)</fullName>
    </submittedName>
</protein>
<dbReference type="RefSeq" id="WP_116180702.1">
    <property type="nucleotide sequence ID" value="NZ_CP144375.1"/>
</dbReference>
<evidence type="ECO:0000256" key="1">
    <source>
        <dbReference type="ARBA" id="ARBA00006484"/>
    </source>
</evidence>
<evidence type="ECO:0000256" key="2">
    <source>
        <dbReference type="ARBA" id="ARBA00023002"/>
    </source>
</evidence>
<dbReference type="PANTHER" id="PTHR43639">
    <property type="entry name" value="OXIDOREDUCTASE, SHORT-CHAIN DEHYDROGENASE/REDUCTASE FAMILY (AFU_ORTHOLOGUE AFUA_5G02870)"/>
    <property type="match status" value="1"/>
</dbReference>
<dbReference type="CDD" id="cd05233">
    <property type="entry name" value="SDR_c"/>
    <property type="match status" value="1"/>
</dbReference>
<dbReference type="InterPro" id="IPR020904">
    <property type="entry name" value="Sc_DH/Rdtase_CS"/>
</dbReference>
<keyword evidence="2" id="KW-0560">Oxidoreductase</keyword>
<comment type="caution">
    <text evidence="3">The sequence shown here is derived from an EMBL/GenBank/DDBJ whole genome shotgun (WGS) entry which is preliminary data.</text>
</comment>
<dbReference type="PROSITE" id="PS00061">
    <property type="entry name" value="ADH_SHORT"/>
    <property type="match status" value="1"/>
</dbReference>